<gene>
    <name evidence="3" type="ORF">SAMN05216361_4076</name>
</gene>
<dbReference type="Gene3D" id="1.10.238.10">
    <property type="entry name" value="EF-hand"/>
    <property type="match status" value="1"/>
</dbReference>
<keyword evidence="1" id="KW-0732">Signal</keyword>
<dbReference type="OrthoDB" id="6335564at2"/>
<feature type="domain" description="EF-hand" evidence="2">
    <location>
        <begin position="25"/>
        <end position="41"/>
    </location>
</feature>
<feature type="signal peptide" evidence="1">
    <location>
        <begin position="1"/>
        <end position="18"/>
    </location>
</feature>
<reference evidence="4" key="1">
    <citation type="submission" date="2016-11" db="EMBL/GenBank/DDBJ databases">
        <authorList>
            <person name="Varghese N."/>
            <person name="Submissions S."/>
        </authorList>
    </citation>
    <scope>NUCLEOTIDE SEQUENCE [LARGE SCALE GENOMIC DNA]</scope>
    <source>
        <strain evidence="4">CGMCC 1.8995</strain>
    </source>
</reference>
<dbReference type="STRING" id="634436.SAMN05216361_4076"/>
<evidence type="ECO:0000259" key="2">
    <source>
        <dbReference type="Pfam" id="PF13202"/>
    </source>
</evidence>
<protein>
    <submittedName>
        <fullName evidence="3">EF hand</fullName>
    </submittedName>
</protein>
<sequence length="82" mass="9091">MRKLMILCLAAASFSSMATTSGVEFMEQMDSDDDGYITLREAVKNTDLLREFGHIDIDEDGKISEAELIASDYGREVLSLPI</sequence>
<dbReference type="PROSITE" id="PS00018">
    <property type="entry name" value="EF_HAND_1"/>
    <property type="match status" value="1"/>
</dbReference>
<feature type="domain" description="EF-hand" evidence="2">
    <location>
        <begin position="50"/>
        <end position="69"/>
    </location>
</feature>
<dbReference type="RefSeq" id="WP_073325017.1">
    <property type="nucleotide sequence ID" value="NZ_FQWD01000007.1"/>
</dbReference>
<dbReference type="GO" id="GO:0005509">
    <property type="term" value="F:calcium ion binding"/>
    <property type="evidence" value="ECO:0007669"/>
    <property type="project" value="InterPro"/>
</dbReference>
<dbReference type="InterPro" id="IPR002048">
    <property type="entry name" value="EF_hand_dom"/>
</dbReference>
<evidence type="ECO:0000256" key="1">
    <source>
        <dbReference type="SAM" id="SignalP"/>
    </source>
</evidence>
<evidence type="ECO:0000313" key="3">
    <source>
        <dbReference type="EMBL" id="SHH22312.1"/>
    </source>
</evidence>
<evidence type="ECO:0000313" key="4">
    <source>
        <dbReference type="Proteomes" id="UP000184520"/>
    </source>
</evidence>
<dbReference type="SUPFAM" id="SSF47473">
    <property type="entry name" value="EF-hand"/>
    <property type="match status" value="1"/>
</dbReference>
<feature type="chain" id="PRO_5012906406" evidence="1">
    <location>
        <begin position="19"/>
        <end position="82"/>
    </location>
</feature>
<dbReference type="Proteomes" id="UP000184520">
    <property type="component" value="Unassembled WGS sequence"/>
</dbReference>
<organism evidence="3 4">
    <name type="scientific">Marisediminitalea aggregata</name>
    <dbReference type="NCBI Taxonomy" id="634436"/>
    <lineage>
        <taxon>Bacteria</taxon>
        <taxon>Pseudomonadati</taxon>
        <taxon>Pseudomonadota</taxon>
        <taxon>Gammaproteobacteria</taxon>
        <taxon>Alteromonadales</taxon>
        <taxon>Alteromonadaceae</taxon>
        <taxon>Marisediminitalea</taxon>
    </lineage>
</organism>
<dbReference type="EMBL" id="FQWD01000007">
    <property type="protein sequence ID" value="SHH22312.1"/>
    <property type="molecule type" value="Genomic_DNA"/>
</dbReference>
<dbReference type="InterPro" id="IPR018247">
    <property type="entry name" value="EF_Hand_1_Ca_BS"/>
</dbReference>
<dbReference type="InterPro" id="IPR011992">
    <property type="entry name" value="EF-hand-dom_pair"/>
</dbReference>
<accession>A0A1M5R7L1</accession>
<keyword evidence="4" id="KW-1185">Reference proteome</keyword>
<proteinExistence type="predicted"/>
<name>A0A1M5R7L1_9ALTE</name>
<dbReference type="Pfam" id="PF13202">
    <property type="entry name" value="EF-hand_5"/>
    <property type="match status" value="2"/>
</dbReference>
<dbReference type="AlphaFoldDB" id="A0A1M5R7L1"/>